<evidence type="ECO:0000256" key="1">
    <source>
        <dbReference type="SAM" id="MobiDB-lite"/>
    </source>
</evidence>
<gene>
    <name evidence="2" type="ORF">BDZ90DRAFT_187716</name>
</gene>
<evidence type="ECO:0000313" key="2">
    <source>
        <dbReference type="EMBL" id="PWN27180.1"/>
    </source>
</evidence>
<dbReference type="Proteomes" id="UP000245884">
    <property type="component" value="Unassembled WGS sequence"/>
</dbReference>
<keyword evidence="3" id="KW-1185">Reference proteome</keyword>
<proteinExistence type="predicted"/>
<accession>A0A316UPH7</accession>
<reference evidence="2 3" key="1">
    <citation type="journal article" date="2018" name="Mol. Biol. Evol.">
        <title>Broad Genomic Sampling Reveals a Smut Pathogenic Ancestry of the Fungal Clade Ustilaginomycotina.</title>
        <authorList>
            <person name="Kijpornyongpan T."/>
            <person name="Mondo S.J."/>
            <person name="Barry K."/>
            <person name="Sandor L."/>
            <person name="Lee J."/>
            <person name="Lipzen A."/>
            <person name="Pangilinan J."/>
            <person name="LaButti K."/>
            <person name="Hainaut M."/>
            <person name="Henrissat B."/>
            <person name="Grigoriev I.V."/>
            <person name="Spatafora J.W."/>
            <person name="Aime M.C."/>
        </authorList>
    </citation>
    <scope>NUCLEOTIDE SEQUENCE [LARGE SCALE GENOMIC DNA]</scope>
    <source>
        <strain evidence="2 3">MCA 5214</strain>
    </source>
</reference>
<feature type="region of interest" description="Disordered" evidence="1">
    <location>
        <begin position="60"/>
        <end position="88"/>
    </location>
</feature>
<dbReference type="AlphaFoldDB" id="A0A316UPH7"/>
<dbReference type="EMBL" id="KZ819669">
    <property type="protein sequence ID" value="PWN27180.1"/>
    <property type="molecule type" value="Genomic_DNA"/>
</dbReference>
<evidence type="ECO:0000313" key="3">
    <source>
        <dbReference type="Proteomes" id="UP000245884"/>
    </source>
</evidence>
<sequence>MSETKRLSHRRSRCIDQQRDRVGRSASLVYSSLKLARRDDVVRLRPRLARSQKAFDGRTREMSLGAVGRQECGGGRSGARRARGPRGSLVLSREKRLERKGERKKQASACDIHRFIDLTCSLLPLIPPPPPPPSPTLVALNWTSEPLGRRRFPPL</sequence>
<dbReference type="GeneID" id="37025660"/>
<name>A0A316UPH7_9BASI</name>
<organism evidence="2 3">
    <name type="scientific">Jaminaea rosea</name>
    <dbReference type="NCBI Taxonomy" id="1569628"/>
    <lineage>
        <taxon>Eukaryota</taxon>
        <taxon>Fungi</taxon>
        <taxon>Dikarya</taxon>
        <taxon>Basidiomycota</taxon>
        <taxon>Ustilaginomycotina</taxon>
        <taxon>Exobasidiomycetes</taxon>
        <taxon>Microstromatales</taxon>
        <taxon>Microstromatales incertae sedis</taxon>
        <taxon>Jaminaea</taxon>
    </lineage>
</organism>
<dbReference type="RefSeq" id="XP_025361792.1">
    <property type="nucleotide sequence ID" value="XM_025503837.1"/>
</dbReference>
<protein>
    <submittedName>
        <fullName evidence="2">Uncharacterized protein</fullName>
    </submittedName>
</protein>